<keyword evidence="17" id="KW-1185">Reference proteome</keyword>
<dbReference type="PROSITE" id="PS50110">
    <property type="entry name" value="RESPONSE_REGULATORY"/>
    <property type="match status" value="1"/>
</dbReference>
<keyword evidence="7 11" id="KW-0238">DNA-binding</keyword>
<keyword evidence="10 11" id="KW-0539">Nucleus</keyword>
<dbReference type="Pfam" id="PF00249">
    <property type="entry name" value="Myb_DNA-binding"/>
    <property type="match status" value="1"/>
</dbReference>
<keyword evidence="5 11" id="KW-0902">Two-component regulatory system</keyword>
<dbReference type="Gene3D" id="1.10.10.60">
    <property type="entry name" value="Homeodomain-like"/>
    <property type="match status" value="1"/>
</dbReference>
<evidence type="ECO:0000256" key="13">
    <source>
        <dbReference type="SAM" id="MobiDB-lite"/>
    </source>
</evidence>
<dbReference type="PIRSF" id="PIRSF036392">
    <property type="entry name" value="RR_ARR_type-B"/>
    <property type="match status" value="1"/>
</dbReference>
<protein>
    <recommendedName>
        <fullName evidence="11">Two-component response regulator</fullName>
    </recommendedName>
</protein>
<evidence type="ECO:0000256" key="6">
    <source>
        <dbReference type="ARBA" id="ARBA00023015"/>
    </source>
</evidence>
<dbReference type="SUPFAM" id="SSF52172">
    <property type="entry name" value="CheY-like"/>
    <property type="match status" value="1"/>
</dbReference>
<keyword evidence="4" id="KW-0932">Cytokinin signaling pathway</keyword>
<dbReference type="PANTHER" id="PTHR43874:SF119">
    <property type="entry name" value="TWO-COMPONENT RESPONSE REGULATOR ARR1"/>
    <property type="match status" value="1"/>
</dbReference>
<feature type="region of interest" description="Disordered" evidence="13">
    <location>
        <begin position="312"/>
        <end position="353"/>
    </location>
</feature>
<evidence type="ECO:0000259" key="14">
    <source>
        <dbReference type="PROSITE" id="PS50110"/>
    </source>
</evidence>
<dbReference type="SUPFAM" id="SSF46689">
    <property type="entry name" value="Homeodomain-like"/>
    <property type="match status" value="1"/>
</dbReference>
<dbReference type="PROSITE" id="PS51294">
    <property type="entry name" value="HTH_MYB"/>
    <property type="match status" value="1"/>
</dbReference>
<feature type="compositionally biased region" description="Basic and acidic residues" evidence="13">
    <location>
        <begin position="89"/>
        <end position="101"/>
    </location>
</feature>
<keyword evidence="6 11" id="KW-0805">Transcription regulation</keyword>
<proteinExistence type="inferred from homology"/>
<feature type="region of interest" description="Disordered" evidence="13">
    <location>
        <begin position="89"/>
        <end position="134"/>
    </location>
</feature>
<evidence type="ECO:0000256" key="5">
    <source>
        <dbReference type="ARBA" id="ARBA00023012"/>
    </source>
</evidence>
<evidence type="ECO:0000256" key="3">
    <source>
        <dbReference type="ARBA" id="ARBA00022553"/>
    </source>
</evidence>
<evidence type="ECO:0000256" key="8">
    <source>
        <dbReference type="ARBA" id="ARBA00023159"/>
    </source>
</evidence>
<dbReference type="InterPro" id="IPR045279">
    <property type="entry name" value="ARR-like"/>
</dbReference>
<sequence length="405" mass="44971">MALSLLRKNKHGFDIVISDVHMPDMDGFKLLEHVGLEMDLPVIMMSADDSKSVVLKGVTHGAVDYLIKPVRMEVLKNIWQHVVRKKRSVPEHSRSVEETGERQQQQRGAEDDNASSGNNSRKRKEQEGEEDASNLKKPRVVWSVELHQQFVAAVNQLGVEKAVPKKILELMNVPALTRENVASHLQKYRIYLRRLGGVVSQHQGSLNNSFMTGQDASYGPLSSLNGFDLPAQSLAQLQGAGLARPVMPFPRGLLSSQSSTSQTMLPNREKQSVVTYKLHQPFSSSSLAFNNFQQELPVNSFPLASAPGLSARKPHFSSSISRTDDHGRNQTQPSMVPRRQAYGNGGGSSARVKSERVAFHEQYSNQEHLMSAELEHTNLVLIQEGVAPVDTEFDFDAYSIDDIPV</sequence>
<feature type="domain" description="Response regulatory" evidence="14">
    <location>
        <begin position="1"/>
        <end position="83"/>
    </location>
</feature>
<evidence type="ECO:0000256" key="12">
    <source>
        <dbReference type="PROSITE-ProRule" id="PRU00169"/>
    </source>
</evidence>
<organism evidence="16 17">
    <name type="scientific">Brassica napus</name>
    <name type="common">Rape</name>
    <dbReference type="NCBI Taxonomy" id="3708"/>
    <lineage>
        <taxon>Eukaryota</taxon>
        <taxon>Viridiplantae</taxon>
        <taxon>Streptophyta</taxon>
        <taxon>Embryophyta</taxon>
        <taxon>Tracheophyta</taxon>
        <taxon>Spermatophyta</taxon>
        <taxon>Magnoliopsida</taxon>
        <taxon>eudicotyledons</taxon>
        <taxon>Gunneridae</taxon>
        <taxon>Pentapetalae</taxon>
        <taxon>rosids</taxon>
        <taxon>malvids</taxon>
        <taxon>Brassicales</taxon>
        <taxon>Brassicaceae</taxon>
        <taxon>Brassiceae</taxon>
        <taxon>Brassica</taxon>
    </lineage>
</organism>
<evidence type="ECO:0000256" key="7">
    <source>
        <dbReference type="ARBA" id="ARBA00023125"/>
    </source>
</evidence>
<dbReference type="NCBIfam" id="TIGR01557">
    <property type="entry name" value="myb_SHAQKYF"/>
    <property type="match status" value="1"/>
</dbReference>
<dbReference type="InterPro" id="IPR017053">
    <property type="entry name" value="Response_reg_B-typ_pln"/>
</dbReference>
<dbReference type="InterPro" id="IPR011006">
    <property type="entry name" value="CheY-like_superfamily"/>
</dbReference>
<evidence type="ECO:0000256" key="4">
    <source>
        <dbReference type="ARBA" id="ARBA00022864"/>
    </source>
</evidence>
<dbReference type="CDD" id="cd17584">
    <property type="entry name" value="REC_typeB_ARR-like"/>
    <property type="match status" value="1"/>
</dbReference>
<reference evidence="16 17" key="1">
    <citation type="submission" date="2021-05" db="EMBL/GenBank/DDBJ databases">
        <title>Genome Assembly of Synthetic Allotetraploid Brassica napus Reveals Homoeologous Exchanges between Subgenomes.</title>
        <authorList>
            <person name="Davis J.T."/>
        </authorList>
    </citation>
    <scope>NUCLEOTIDE SEQUENCE [LARGE SCALE GENOMIC DNA]</scope>
    <source>
        <strain evidence="17">cv. Da-Ae</strain>
        <tissue evidence="16">Seedling</tissue>
    </source>
</reference>
<evidence type="ECO:0000256" key="10">
    <source>
        <dbReference type="ARBA" id="ARBA00023242"/>
    </source>
</evidence>
<dbReference type="InterPro" id="IPR009057">
    <property type="entry name" value="Homeodomain-like_sf"/>
</dbReference>
<dbReference type="InterPro" id="IPR001005">
    <property type="entry name" value="SANT/Myb"/>
</dbReference>
<feature type="domain" description="HTH myb-type" evidence="15">
    <location>
        <begin position="134"/>
        <end position="193"/>
    </location>
</feature>
<evidence type="ECO:0000256" key="9">
    <source>
        <dbReference type="ARBA" id="ARBA00023163"/>
    </source>
</evidence>
<dbReference type="InterPro" id="IPR006447">
    <property type="entry name" value="Myb_dom_plants"/>
</dbReference>
<dbReference type="Pfam" id="PF00072">
    <property type="entry name" value="Response_reg"/>
    <property type="match status" value="1"/>
</dbReference>
<dbReference type="EMBL" id="JAGKQM010000011">
    <property type="protein sequence ID" value="KAH0904402.1"/>
    <property type="molecule type" value="Genomic_DNA"/>
</dbReference>
<comment type="similarity">
    <text evidence="2">Belongs to the ARR family. Type-B subfamily.</text>
</comment>
<evidence type="ECO:0000256" key="1">
    <source>
        <dbReference type="ARBA" id="ARBA00004123"/>
    </source>
</evidence>
<dbReference type="PANTHER" id="PTHR43874">
    <property type="entry name" value="TWO-COMPONENT RESPONSE REGULATOR"/>
    <property type="match status" value="1"/>
</dbReference>
<evidence type="ECO:0000313" key="17">
    <source>
        <dbReference type="Proteomes" id="UP000824890"/>
    </source>
</evidence>
<gene>
    <name evidence="16" type="ORF">HID58_043905</name>
</gene>
<keyword evidence="8 11" id="KW-0010">Activator</keyword>
<dbReference type="Gene3D" id="3.40.50.2300">
    <property type="match status" value="1"/>
</dbReference>
<comment type="caution">
    <text evidence="16">The sequence shown here is derived from an EMBL/GenBank/DDBJ whole genome shotgun (WGS) entry which is preliminary data.</text>
</comment>
<evidence type="ECO:0000256" key="11">
    <source>
        <dbReference type="PIRNR" id="PIRNR036392"/>
    </source>
</evidence>
<evidence type="ECO:0000313" key="16">
    <source>
        <dbReference type="EMBL" id="KAH0904402.1"/>
    </source>
</evidence>
<feature type="modified residue" description="4-aspartylphosphate" evidence="12">
    <location>
        <position position="19"/>
    </location>
</feature>
<comment type="subcellular location">
    <subcellularLocation>
        <location evidence="1 11">Nucleus</location>
    </subcellularLocation>
</comment>
<keyword evidence="3 12" id="KW-0597">Phosphoprotein</keyword>
<comment type="function">
    <text evidence="11">Transcriptional activator that binds specific DNA sequence.</text>
</comment>
<dbReference type="InterPro" id="IPR017930">
    <property type="entry name" value="Myb_dom"/>
</dbReference>
<evidence type="ECO:0000259" key="15">
    <source>
        <dbReference type="PROSITE" id="PS51294"/>
    </source>
</evidence>
<keyword evidence="9 11" id="KW-0804">Transcription</keyword>
<dbReference type="Proteomes" id="UP000824890">
    <property type="component" value="Unassembled WGS sequence"/>
</dbReference>
<evidence type="ECO:0000256" key="2">
    <source>
        <dbReference type="ARBA" id="ARBA00006015"/>
    </source>
</evidence>
<dbReference type="InterPro" id="IPR001789">
    <property type="entry name" value="Sig_transdc_resp-reg_receiver"/>
</dbReference>
<accession>A0ABQ8BIX4</accession>
<name>A0ABQ8BIX4_BRANA</name>